<organism evidence="1 2">
    <name type="scientific">Eumeta variegata</name>
    <name type="common">Bagworm moth</name>
    <name type="synonym">Eumeta japonica</name>
    <dbReference type="NCBI Taxonomy" id="151549"/>
    <lineage>
        <taxon>Eukaryota</taxon>
        <taxon>Metazoa</taxon>
        <taxon>Ecdysozoa</taxon>
        <taxon>Arthropoda</taxon>
        <taxon>Hexapoda</taxon>
        <taxon>Insecta</taxon>
        <taxon>Pterygota</taxon>
        <taxon>Neoptera</taxon>
        <taxon>Endopterygota</taxon>
        <taxon>Lepidoptera</taxon>
        <taxon>Glossata</taxon>
        <taxon>Ditrysia</taxon>
        <taxon>Tineoidea</taxon>
        <taxon>Psychidae</taxon>
        <taxon>Oiketicinae</taxon>
        <taxon>Eumeta</taxon>
    </lineage>
</organism>
<gene>
    <name evidence="1" type="ORF">EVAR_818_1</name>
</gene>
<keyword evidence="2" id="KW-1185">Reference proteome</keyword>
<evidence type="ECO:0000313" key="2">
    <source>
        <dbReference type="Proteomes" id="UP000299102"/>
    </source>
</evidence>
<dbReference type="AlphaFoldDB" id="A0A4C1SD09"/>
<dbReference type="EMBL" id="BGZK01000003">
    <property type="protein sequence ID" value="GBO99735.1"/>
    <property type="molecule type" value="Genomic_DNA"/>
</dbReference>
<reference evidence="1 2" key="1">
    <citation type="journal article" date="2019" name="Commun. Biol.">
        <title>The bagworm genome reveals a unique fibroin gene that provides high tensile strength.</title>
        <authorList>
            <person name="Kono N."/>
            <person name="Nakamura H."/>
            <person name="Ohtoshi R."/>
            <person name="Tomita M."/>
            <person name="Numata K."/>
            <person name="Arakawa K."/>
        </authorList>
    </citation>
    <scope>NUCLEOTIDE SEQUENCE [LARGE SCALE GENOMIC DNA]</scope>
</reference>
<dbReference type="OrthoDB" id="6332846at2759"/>
<dbReference type="Proteomes" id="UP000299102">
    <property type="component" value="Unassembled WGS sequence"/>
</dbReference>
<accession>A0A4C1SD09</accession>
<evidence type="ECO:0000313" key="1">
    <source>
        <dbReference type="EMBL" id="GBO99735.1"/>
    </source>
</evidence>
<comment type="caution">
    <text evidence="1">The sequence shown here is derived from an EMBL/GenBank/DDBJ whole genome shotgun (WGS) entry which is preliminary data.</text>
</comment>
<sequence>MAASHGSLRQTSVTVRGHGQPRPLALLKLKLESIALCPTMKNAVHVLAFRSEFIRCTRKCKANASNKVNRNFVSLNKVCGHIWKNAKKTIYYVLFSLRIGRLHQRRTVEPAAFQLQHENGSLRPVRYLLRSHRIQTYGDGFRCCISSTTALTGPDLPYGFIGFSPGPRGFKEPPAKSSQSQK</sequence>
<protein>
    <submittedName>
        <fullName evidence="1">Uncharacterized protein</fullName>
    </submittedName>
</protein>
<name>A0A4C1SD09_EUMVA</name>
<proteinExistence type="predicted"/>